<dbReference type="RefSeq" id="WP_136353153.1">
    <property type="nucleotide sequence ID" value="NZ_SSNY01000001.1"/>
</dbReference>
<proteinExistence type="predicted"/>
<gene>
    <name evidence="6" type="ORF">E6C48_01210</name>
</gene>
<evidence type="ECO:0000256" key="5">
    <source>
        <dbReference type="SAM" id="Phobius"/>
    </source>
</evidence>
<evidence type="ECO:0000313" key="6">
    <source>
        <dbReference type="EMBL" id="THF59710.1"/>
    </source>
</evidence>
<feature type="transmembrane region" description="Helical" evidence="5">
    <location>
        <begin position="44"/>
        <end position="63"/>
    </location>
</feature>
<keyword evidence="2 5" id="KW-0812">Transmembrane</keyword>
<organism evidence="6 7">
    <name type="scientific">Ollibium composti</name>
    <dbReference type="NCBI Taxonomy" id="2675109"/>
    <lineage>
        <taxon>Bacteria</taxon>
        <taxon>Pseudomonadati</taxon>
        <taxon>Pseudomonadota</taxon>
        <taxon>Alphaproteobacteria</taxon>
        <taxon>Hyphomicrobiales</taxon>
        <taxon>Phyllobacteriaceae</taxon>
        <taxon>Ollibium</taxon>
    </lineage>
</organism>
<comment type="caution">
    <text evidence="6">The sequence shown here is derived from an EMBL/GenBank/DDBJ whole genome shotgun (WGS) entry which is preliminary data.</text>
</comment>
<dbReference type="Proteomes" id="UP000306441">
    <property type="component" value="Unassembled WGS sequence"/>
</dbReference>
<protein>
    <submittedName>
        <fullName evidence="6">Isoprenylcysteine carboxylmethyltransferase family protein</fullName>
    </submittedName>
</protein>
<reference evidence="6 7" key="1">
    <citation type="submission" date="2019-04" db="EMBL/GenBank/DDBJ databases">
        <title>Mesorhizobium composti sp. nov., isolated from compost.</title>
        <authorList>
            <person name="Lin S.-Y."/>
            <person name="Hameed A."/>
            <person name="Hsieh Y.-T."/>
            <person name="Young C.-C."/>
        </authorList>
    </citation>
    <scope>NUCLEOTIDE SEQUENCE [LARGE SCALE GENOMIC DNA]</scope>
    <source>
        <strain evidence="6 7">CC-YTH430</strain>
    </source>
</reference>
<accession>A0ABY2QBR2</accession>
<comment type="subcellular location">
    <subcellularLocation>
        <location evidence="1">Endomembrane system</location>
        <topology evidence="1">Multi-pass membrane protein</topology>
    </subcellularLocation>
</comment>
<dbReference type="InterPro" id="IPR007318">
    <property type="entry name" value="Phopholipid_MeTrfase"/>
</dbReference>
<evidence type="ECO:0000256" key="1">
    <source>
        <dbReference type="ARBA" id="ARBA00004127"/>
    </source>
</evidence>
<evidence type="ECO:0000313" key="7">
    <source>
        <dbReference type="Proteomes" id="UP000306441"/>
    </source>
</evidence>
<dbReference type="PANTHER" id="PTHR43847:SF1">
    <property type="entry name" value="BLL3993 PROTEIN"/>
    <property type="match status" value="1"/>
</dbReference>
<feature type="transmembrane region" description="Helical" evidence="5">
    <location>
        <begin position="12"/>
        <end position="32"/>
    </location>
</feature>
<sequence length="158" mass="17344">MSETVRHTGFVPLPPLIYLAALVVSIVLGVFVPPPWIGGILADILLAFGWIAIVAALALWFSAVRTMRRAGTTLNPKGTPEHLLTGGPFAVSRNPIYLAATLLLIGIALVTANVWTLLMAFVAAFLTGKLAVEYEEKILAQRFGKKYRDYAKRVRRWI</sequence>
<dbReference type="PANTHER" id="PTHR43847">
    <property type="entry name" value="BLL3993 PROTEIN"/>
    <property type="match status" value="1"/>
</dbReference>
<evidence type="ECO:0000256" key="2">
    <source>
        <dbReference type="ARBA" id="ARBA00022692"/>
    </source>
</evidence>
<evidence type="ECO:0000256" key="3">
    <source>
        <dbReference type="ARBA" id="ARBA00022989"/>
    </source>
</evidence>
<dbReference type="Pfam" id="PF04191">
    <property type="entry name" value="PEMT"/>
    <property type="match status" value="1"/>
</dbReference>
<dbReference type="InterPro" id="IPR052527">
    <property type="entry name" value="Metal_cation-efflux_comp"/>
</dbReference>
<keyword evidence="3 5" id="KW-1133">Transmembrane helix</keyword>
<name>A0ABY2QBR2_9HYPH</name>
<keyword evidence="4 5" id="KW-0472">Membrane</keyword>
<dbReference type="EMBL" id="SSNY01000001">
    <property type="protein sequence ID" value="THF59710.1"/>
    <property type="molecule type" value="Genomic_DNA"/>
</dbReference>
<keyword evidence="7" id="KW-1185">Reference proteome</keyword>
<feature type="transmembrane region" description="Helical" evidence="5">
    <location>
        <begin position="96"/>
        <end position="126"/>
    </location>
</feature>
<evidence type="ECO:0000256" key="4">
    <source>
        <dbReference type="ARBA" id="ARBA00023136"/>
    </source>
</evidence>
<dbReference type="Gene3D" id="1.20.120.1630">
    <property type="match status" value="1"/>
</dbReference>